<dbReference type="InterPro" id="IPR004603">
    <property type="entry name" value="DNA_mismatch_endonuc_vsr"/>
</dbReference>
<keyword evidence="5" id="KW-0234">DNA repair</keyword>
<comment type="similarity">
    <text evidence="6">Belongs to the Vsr family.</text>
</comment>
<sequence length="152" mass="17451">MDRLAPEARSRLMSRVRSKDTQPEMTVRSFLHGAGLRYRLHDHSLPGKPDLVFPSRGVVVFVHGCFWHGHAGCKKAGMPKSRQEYWRSKIQANAERDDRVIRELQESGWRVLVVWQCEICPESLGRLSREIQLVPKTGRPRRRVVSGAAKAR</sequence>
<keyword evidence="1" id="KW-0540">Nuclease</keyword>
<keyword evidence="8" id="KW-1185">Reference proteome</keyword>
<proteinExistence type="inferred from homology"/>
<dbReference type="GO" id="GO:0004519">
    <property type="term" value="F:endonuclease activity"/>
    <property type="evidence" value="ECO:0007669"/>
    <property type="project" value="UniProtKB-KW"/>
</dbReference>
<evidence type="ECO:0000313" key="8">
    <source>
        <dbReference type="Proteomes" id="UP001325479"/>
    </source>
</evidence>
<dbReference type="CDD" id="cd00221">
    <property type="entry name" value="Vsr"/>
    <property type="match status" value="1"/>
</dbReference>
<evidence type="ECO:0000256" key="6">
    <source>
        <dbReference type="ARBA" id="ARBA00029466"/>
    </source>
</evidence>
<evidence type="ECO:0000256" key="4">
    <source>
        <dbReference type="ARBA" id="ARBA00022801"/>
    </source>
</evidence>
<evidence type="ECO:0000256" key="5">
    <source>
        <dbReference type="ARBA" id="ARBA00023204"/>
    </source>
</evidence>
<dbReference type="Proteomes" id="UP001325479">
    <property type="component" value="Chromosome"/>
</dbReference>
<dbReference type="Gene3D" id="3.40.960.10">
    <property type="entry name" value="VSR Endonuclease"/>
    <property type="match status" value="1"/>
</dbReference>
<keyword evidence="2 7" id="KW-0255">Endonuclease</keyword>
<dbReference type="SUPFAM" id="SSF52980">
    <property type="entry name" value="Restriction endonuclease-like"/>
    <property type="match status" value="1"/>
</dbReference>
<organism evidence="7 8">
    <name type="scientific">Paraburkholderia kururiensis</name>
    <dbReference type="NCBI Taxonomy" id="984307"/>
    <lineage>
        <taxon>Bacteria</taxon>
        <taxon>Pseudomonadati</taxon>
        <taxon>Pseudomonadota</taxon>
        <taxon>Betaproteobacteria</taxon>
        <taxon>Burkholderiales</taxon>
        <taxon>Burkholderiaceae</taxon>
        <taxon>Paraburkholderia</taxon>
    </lineage>
</organism>
<dbReference type="EMBL" id="CP139965">
    <property type="protein sequence ID" value="WQD76068.1"/>
    <property type="molecule type" value="Genomic_DNA"/>
</dbReference>
<dbReference type="RefSeq" id="WP_114815485.1">
    <property type="nucleotide sequence ID" value="NZ_CP139965.1"/>
</dbReference>
<gene>
    <name evidence="7" type="ORF">U0042_18335</name>
</gene>
<reference evidence="7 8" key="1">
    <citation type="submission" date="2023-12" db="EMBL/GenBank/DDBJ databases">
        <title>Genome sequencing and assembly of bacterial species from a model synthetic community.</title>
        <authorList>
            <person name="Hogle S.L."/>
        </authorList>
    </citation>
    <scope>NUCLEOTIDE SEQUENCE [LARGE SCALE GENOMIC DNA]</scope>
    <source>
        <strain evidence="7 8">HAMBI 2494</strain>
    </source>
</reference>
<keyword evidence="4" id="KW-0378">Hydrolase</keyword>
<dbReference type="InterPro" id="IPR011335">
    <property type="entry name" value="Restrct_endonuc-II-like"/>
</dbReference>
<dbReference type="NCBIfam" id="TIGR00632">
    <property type="entry name" value="vsr"/>
    <property type="match status" value="1"/>
</dbReference>
<dbReference type="Pfam" id="PF03852">
    <property type="entry name" value="Vsr"/>
    <property type="match status" value="1"/>
</dbReference>
<accession>A0ABZ0WFF2</accession>
<evidence type="ECO:0000256" key="3">
    <source>
        <dbReference type="ARBA" id="ARBA00022763"/>
    </source>
</evidence>
<evidence type="ECO:0000256" key="1">
    <source>
        <dbReference type="ARBA" id="ARBA00022722"/>
    </source>
</evidence>
<protein>
    <submittedName>
        <fullName evidence="7">Very short patch repair endonuclease</fullName>
    </submittedName>
</protein>
<evidence type="ECO:0000256" key="2">
    <source>
        <dbReference type="ARBA" id="ARBA00022759"/>
    </source>
</evidence>
<keyword evidence="3" id="KW-0227">DNA damage</keyword>
<name>A0ABZ0WFF2_9BURK</name>
<evidence type="ECO:0000313" key="7">
    <source>
        <dbReference type="EMBL" id="WQD76068.1"/>
    </source>
</evidence>